<keyword evidence="4" id="KW-1185">Reference proteome</keyword>
<evidence type="ECO:0000313" key="4">
    <source>
        <dbReference type="Proteomes" id="UP000593562"/>
    </source>
</evidence>
<keyword evidence="2" id="KW-1133">Transmembrane helix</keyword>
<dbReference type="AlphaFoldDB" id="A0A7J7DA98"/>
<feature type="region of interest" description="Disordered" evidence="1">
    <location>
        <begin position="47"/>
        <end position="102"/>
    </location>
</feature>
<keyword evidence="2" id="KW-0472">Membrane</keyword>
<accession>A0A7J7DA98</accession>
<dbReference type="PANTHER" id="PTHR36801:SF3">
    <property type="entry name" value="OS06G0150300 PROTEIN"/>
    <property type="match status" value="1"/>
</dbReference>
<comment type="caution">
    <text evidence="3">The sequence shown here is derived from an EMBL/GenBank/DDBJ whole genome shotgun (WGS) entry which is preliminary data.</text>
</comment>
<name>A0A7J7DA98_TRIWF</name>
<keyword evidence="2" id="KW-0812">Transmembrane</keyword>
<evidence type="ECO:0000256" key="2">
    <source>
        <dbReference type="SAM" id="Phobius"/>
    </source>
</evidence>
<gene>
    <name evidence="3" type="ORF">HS088_TW09G01244</name>
</gene>
<dbReference type="InParanoid" id="A0A7J7DA98"/>
<evidence type="ECO:0000313" key="3">
    <source>
        <dbReference type="EMBL" id="KAF5743179.1"/>
    </source>
</evidence>
<dbReference type="EMBL" id="JAAARO010000009">
    <property type="protein sequence ID" value="KAF5743179.1"/>
    <property type="molecule type" value="Genomic_DNA"/>
</dbReference>
<sequence length="246" mass="27082">MGRKIPIGDDILVHPILSLSLIVVGFAATIAIITSLCVGRFLRRSQPDSSNKAEILDPTPPATNTTTETTMTPPAPQVLTTSTKTEDSHDHDQDQDQDQPIKQLPLPPAMLQVKEINDPAIFMKKSASTRSIGSRLNTNISMKLPRSLSMARGRDRVEKVIHQRKKGKTEDSIWMKTIILGEKCKVPAEDDAVVYDGEGNEISTYHPKTTMSRTNSCIDPTAVPKQEHGERRLTINGEDEGIHVNG</sequence>
<dbReference type="Proteomes" id="UP000593562">
    <property type="component" value="Unassembled WGS sequence"/>
</dbReference>
<dbReference type="PANTHER" id="PTHR36801">
    <property type="entry name" value="OS06G0150200 PROTEIN"/>
    <property type="match status" value="1"/>
</dbReference>
<proteinExistence type="predicted"/>
<evidence type="ECO:0008006" key="5">
    <source>
        <dbReference type="Google" id="ProtNLM"/>
    </source>
</evidence>
<protein>
    <recommendedName>
        <fullName evidence="5">Transmembrane protein</fullName>
    </recommendedName>
</protein>
<feature type="compositionally biased region" description="Low complexity" evidence="1">
    <location>
        <begin position="62"/>
        <end position="72"/>
    </location>
</feature>
<reference evidence="3 4" key="1">
    <citation type="journal article" date="2020" name="Nat. Commun.">
        <title>Genome of Tripterygium wilfordii and identification of cytochrome P450 involved in triptolide biosynthesis.</title>
        <authorList>
            <person name="Tu L."/>
            <person name="Su P."/>
            <person name="Zhang Z."/>
            <person name="Gao L."/>
            <person name="Wang J."/>
            <person name="Hu T."/>
            <person name="Zhou J."/>
            <person name="Zhang Y."/>
            <person name="Zhao Y."/>
            <person name="Liu Y."/>
            <person name="Song Y."/>
            <person name="Tong Y."/>
            <person name="Lu Y."/>
            <person name="Yang J."/>
            <person name="Xu C."/>
            <person name="Jia M."/>
            <person name="Peters R.J."/>
            <person name="Huang L."/>
            <person name="Gao W."/>
        </authorList>
    </citation>
    <scope>NUCLEOTIDE SEQUENCE [LARGE SCALE GENOMIC DNA]</scope>
    <source>
        <strain evidence="4">cv. XIE 37</strain>
        <tissue evidence="3">Leaf</tissue>
    </source>
</reference>
<organism evidence="3 4">
    <name type="scientific">Tripterygium wilfordii</name>
    <name type="common">Thunder God vine</name>
    <dbReference type="NCBI Taxonomy" id="458696"/>
    <lineage>
        <taxon>Eukaryota</taxon>
        <taxon>Viridiplantae</taxon>
        <taxon>Streptophyta</taxon>
        <taxon>Embryophyta</taxon>
        <taxon>Tracheophyta</taxon>
        <taxon>Spermatophyta</taxon>
        <taxon>Magnoliopsida</taxon>
        <taxon>eudicotyledons</taxon>
        <taxon>Gunneridae</taxon>
        <taxon>Pentapetalae</taxon>
        <taxon>rosids</taxon>
        <taxon>fabids</taxon>
        <taxon>Celastrales</taxon>
        <taxon>Celastraceae</taxon>
        <taxon>Tripterygium</taxon>
    </lineage>
</organism>
<feature type="compositionally biased region" description="Basic and acidic residues" evidence="1">
    <location>
        <begin position="84"/>
        <end position="94"/>
    </location>
</feature>
<evidence type="ECO:0000256" key="1">
    <source>
        <dbReference type="SAM" id="MobiDB-lite"/>
    </source>
</evidence>
<feature type="transmembrane region" description="Helical" evidence="2">
    <location>
        <begin position="16"/>
        <end position="42"/>
    </location>
</feature>